<comment type="caution">
    <text evidence="1">The sequence shown here is derived from an EMBL/GenBank/DDBJ whole genome shotgun (WGS) entry which is preliminary data.</text>
</comment>
<evidence type="ECO:0000313" key="2">
    <source>
        <dbReference type="Proteomes" id="UP000193487"/>
    </source>
</evidence>
<organism evidence="1 2">
    <name type="scientific">Mycobacterium kyorinense</name>
    <dbReference type="NCBI Taxonomy" id="487514"/>
    <lineage>
        <taxon>Bacteria</taxon>
        <taxon>Bacillati</taxon>
        <taxon>Actinomycetota</taxon>
        <taxon>Actinomycetes</taxon>
        <taxon>Mycobacteriales</taxon>
        <taxon>Mycobacteriaceae</taxon>
        <taxon>Mycobacterium</taxon>
    </lineage>
</organism>
<gene>
    <name evidence="1" type="ORF">AWC14_02390</name>
</gene>
<dbReference type="OrthoDB" id="4626895at2"/>
<name>A0A1X1Y1J3_9MYCO</name>
<accession>A0A1X1Y1J3</accession>
<sequence length="94" mass="10041">MAGQARIYPNTGHYDLDLANSGEGWSGTFAALVRAAADDILDDGPFGPVEVTTGSHTFTGVLLRSEPSRLVMGPRDGGAYHWLIPTDSILRLRA</sequence>
<dbReference type="EMBL" id="LQPE01000097">
    <property type="protein sequence ID" value="ORW04864.1"/>
    <property type="molecule type" value="Genomic_DNA"/>
</dbReference>
<dbReference type="Proteomes" id="UP000193487">
    <property type="component" value="Unassembled WGS sequence"/>
</dbReference>
<keyword evidence="2" id="KW-1185">Reference proteome</keyword>
<protein>
    <submittedName>
        <fullName evidence="1">Uncharacterized protein</fullName>
    </submittedName>
</protein>
<reference evidence="1 2" key="1">
    <citation type="submission" date="2016-01" db="EMBL/GenBank/DDBJ databases">
        <title>The new phylogeny of the genus Mycobacterium.</title>
        <authorList>
            <person name="Tarcisio F."/>
            <person name="Conor M."/>
            <person name="Antonella G."/>
            <person name="Elisabetta G."/>
            <person name="Giulia F.S."/>
            <person name="Sara T."/>
            <person name="Anna F."/>
            <person name="Clotilde B."/>
            <person name="Roberto B."/>
            <person name="Veronica D.S."/>
            <person name="Fabio R."/>
            <person name="Monica P."/>
            <person name="Olivier J."/>
            <person name="Enrico T."/>
            <person name="Nicola S."/>
        </authorList>
    </citation>
    <scope>NUCLEOTIDE SEQUENCE [LARGE SCALE GENOMIC DNA]</scope>
    <source>
        <strain evidence="1 2">DSM 45166</strain>
    </source>
</reference>
<proteinExistence type="predicted"/>
<evidence type="ECO:0000313" key="1">
    <source>
        <dbReference type="EMBL" id="ORW04864.1"/>
    </source>
</evidence>
<dbReference type="AlphaFoldDB" id="A0A1X1Y1J3"/>